<feature type="non-terminal residue" evidence="2">
    <location>
        <position position="514"/>
    </location>
</feature>
<dbReference type="Proteomes" id="UP001159428">
    <property type="component" value="Unassembled WGS sequence"/>
</dbReference>
<evidence type="ECO:0000313" key="2">
    <source>
        <dbReference type="EMBL" id="CAH3167451.1"/>
    </source>
</evidence>
<keyword evidence="3" id="KW-1185">Reference proteome</keyword>
<sequence>MNSATPLCPCKKGKDNYARLCYVLIEVGTLVLTEIFNKVCSPKKLELLLKDYKIYSKLSSLRKRRVLSVSQWSKLYPVVNSSVSSRDFDSSLQLLLLRTILGLNLSVTGQENFPPVTDTSPIAGITCLKVLRDRIHHHDTSGSVDDTTFSSHWSDIKEIIMRFGGRWYLDTINGLEVDPLYEDLAEDYQKRLREWLRDDAFTKDKLEEGKTVKKARKEEDMEGLIDISKQISGMEESKLNNHAHNGAPESSKISPPELSLAIPEISQLSFLSTNWENVELPVDILLFTVRKEEFLSCFGFLKNPVMRSSRGCIGIVYFSSMEDEQGNKIKIALMRCSKGHDGPGGALSAAKDAIFLLRPKVLFSVGACNGVNRSKVKLGDVVVSSKLKIHGYLISPMRNINNLISNIGDGWRAPLQNANGYKPEIHSGVFLCVSEANNDIISGCTEAIAVEKEGGGVWTAAHDHKTEWLIVKGIKGFANDNQSYNKDWKKFACVMAASVVANLLTDPVIFQDWP</sequence>
<dbReference type="GO" id="GO:0019284">
    <property type="term" value="P:L-methionine salvage from S-adenosylmethionine"/>
    <property type="evidence" value="ECO:0007669"/>
    <property type="project" value="TreeGrafter"/>
</dbReference>
<dbReference type="GO" id="GO:0009116">
    <property type="term" value="P:nucleoside metabolic process"/>
    <property type="evidence" value="ECO:0007669"/>
    <property type="project" value="InterPro"/>
</dbReference>
<accession>A0AAU9Y387</accession>
<protein>
    <recommendedName>
        <fullName evidence="1">DZIP3-like HEPN domain-containing protein</fullName>
    </recommendedName>
</protein>
<dbReference type="PANTHER" id="PTHR46832:SF1">
    <property type="entry name" value="5'-METHYLTHIOADENOSINE_S-ADENOSYLHOMOCYSTEINE NUCLEOSIDASE"/>
    <property type="match status" value="1"/>
</dbReference>
<dbReference type="PANTHER" id="PTHR46832">
    <property type="entry name" value="5'-METHYLTHIOADENOSINE/S-ADENOSYLHOMOCYSTEINE NUCLEOSIDASE"/>
    <property type="match status" value="1"/>
</dbReference>
<evidence type="ECO:0000259" key="1">
    <source>
        <dbReference type="Pfam" id="PF18738"/>
    </source>
</evidence>
<proteinExistence type="predicted"/>
<gene>
    <name evidence="2" type="ORF">PMEA_00007108</name>
</gene>
<feature type="domain" description="DZIP3-like HEPN" evidence="1">
    <location>
        <begin position="43"/>
        <end position="187"/>
    </location>
</feature>
<dbReference type="InterPro" id="IPR035994">
    <property type="entry name" value="Nucleoside_phosphorylase_sf"/>
</dbReference>
<dbReference type="EMBL" id="CALNXJ010000156">
    <property type="protein sequence ID" value="CAH3167451.1"/>
    <property type="molecule type" value="Genomic_DNA"/>
</dbReference>
<dbReference type="InterPro" id="IPR041249">
    <property type="entry name" value="HEPN_DZIP3"/>
</dbReference>
<comment type="caution">
    <text evidence="2">The sequence shown here is derived from an EMBL/GenBank/DDBJ whole genome shotgun (WGS) entry which is preliminary data.</text>
</comment>
<name>A0AAU9Y387_9CNID</name>
<dbReference type="SUPFAM" id="SSF53167">
    <property type="entry name" value="Purine and uridine phosphorylases"/>
    <property type="match status" value="1"/>
</dbReference>
<dbReference type="Gene3D" id="3.40.50.1580">
    <property type="entry name" value="Nucleoside phosphorylase domain"/>
    <property type="match status" value="1"/>
</dbReference>
<dbReference type="GO" id="GO:0005829">
    <property type="term" value="C:cytosol"/>
    <property type="evidence" value="ECO:0007669"/>
    <property type="project" value="TreeGrafter"/>
</dbReference>
<organism evidence="2 3">
    <name type="scientific">Pocillopora meandrina</name>
    <dbReference type="NCBI Taxonomy" id="46732"/>
    <lineage>
        <taxon>Eukaryota</taxon>
        <taxon>Metazoa</taxon>
        <taxon>Cnidaria</taxon>
        <taxon>Anthozoa</taxon>
        <taxon>Hexacorallia</taxon>
        <taxon>Scleractinia</taxon>
        <taxon>Astrocoeniina</taxon>
        <taxon>Pocilloporidae</taxon>
        <taxon>Pocillopora</taxon>
    </lineage>
</organism>
<dbReference type="Pfam" id="PF18738">
    <property type="entry name" value="HEPN_DZIP3"/>
    <property type="match status" value="1"/>
</dbReference>
<dbReference type="AlphaFoldDB" id="A0AAU9Y387"/>
<evidence type="ECO:0000313" key="3">
    <source>
        <dbReference type="Proteomes" id="UP001159428"/>
    </source>
</evidence>
<dbReference type="GO" id="GO:0008930">
    <property type="term" value="F:methylthioadenosine nucleosidase activity"/>
    <property type="evidence" value="ECO:0007669"/>
    <property type="project" value="TreeGrafter"/>
</dbReference>
<reference evidence="2 3" key="1">
    <citation type="submission" date="2022-05" db="EMBL/GenBank/DDBJ databases">
        <authorList>
            <consortium name="Genoscope - CEA"/>
            <person name="William W."/>
        </authorList>
    </citation>
    <scope>NUCLEOTIDE SEQUENCE [LARGE SCALE GENOMIC DNA]</scope>
</reference>
<dbReference type="GO" id="GO:0008782">
    <property type="term" value="F:adenosylhomocysteine nucleosidase activity"/>
    <property type="evidence" value="ECO:0007669"/>
    <property type="project" value="TreeGrafter"/>
</dbReference>